<feature type="transmembrane region" description="Helical" evidence="9">
    <location>
        <begin position="894"/>
        <end position="915"/>
    </location>
</feature>
<evidence type="ECO:0000256" key="7">
    <source>
        <dbReference type="ARBA" id="ARBA00022989"/>
    </source>
</evidence>
<dbReference type="GO" id="GO:0042910">
    <property type="term" value="F:xenobiotic transmembrane transporter activity"/>
    <property type="evidence" value="ECO:0007669"/>
    <property type="project" value="TreeGrafter"/>
</dbReference>
<comment type="caution">
    <text evidence="11">The sequence shown here is derived from an EMBL/GenBank/DDBJ whole genome shotgun (WGS) entry which is preliminary data.</text>
</comment>
<dbReference type="SUPFAM" id="SSF82866">
    <property type="entry name" value="Multidrug efflux transporter AcrB transmembrane domain"/>
    <property type="match status" value="2"/>
</dbReference>
<dbReference type="SUPFAM" id="SSF82693">
    <property type="entry name" value="Multidrug efflux transporter AcrB pore domain, PN1, PN2, PC1 and PC2 subdomains"/>
    <property type="match status" value="3"/>
</dbReference>
<dbReference type="Gene3D" id="3.30.70.1320">
    <property type="entry name" value="Multidrug efflux transporter AcrB pore domain like"/>
    <property type="match status" value="1"/>
</dbReference>
<dbReference type="Proteomes" id="UP000823862">
    <property type="component" value="Unassembled WGS sequence"/>
</dbReference>
<dbReference type="Gene3D" id="3.30.70.1440">
    <property type="entry name" value="Multidrug efflux transporter AcrB pore domain"/>
    <property type="match status" value="1"/>
</dbReference>
<evidence type="ECO:0000313" key="12">
    <source>
        <dbReference type="Proteomes" id="UP000823862"/>
    </source>
</evidence>
<dbReference type="InterPro" id="IPR000731">
    <property type="entry name" value="SSD"/>
</dbReference>
<evidence type="ECO:0000256" key="8">
    <source>
        <dbReference type="ARBA" id="ARBA00023136"/>
    </source>
</evidence>
<evidence type="ECO:0000256" key="9">
    <source>
        <dbReference type="SAM" id="Phobius"/>
    </source>
</evidence>
<evidence type="ECO:0000256" key="1">
    <source>
        <dbReference type="ARBA" id="ARBA00004429"/>
    </source>
</evidence>
<feature type="transmembrane region" description="Helical" evidence="9">
    <location>
        <begin position="471"/>
        <end position="498"/>
    </location>
</feature>
<dbReference type="FunFam" id="1.20.1640.10:FF:000001">
    <property type="entry name" value="Efflux pump membrane transporter"/>
    <property type="match status" value="1"/>
</dbReference>
<dbReference type="PANTHER" id="PTHR32063">
    <property type="match status" value="1"/>
</dbReference>
<dbReference type="InterPro" id="IPR004764">
    <property type="entry name" value="MdtF-like"/>
</dbReference>
<dbReference type="PANTHER" id="PTHR32063:SF13">
    <property type="entry name" value="MULTIDRUG EFFLUX PUMP SUBUNIT ACRB-RELATED"/>
    <property type="match status" value="1"/>
</dbReference>
<dbReference type="PRINTS" id="PR00702">
    <property type="entry name" value="ACRIFLAVINRP"/>
</dbReference>
<feature type="transmembrane region" description="Helical" evidence="9">
    <location>
        <begin position="435"/>
        <end position="459"/>
    </location>
</feature>
<keyword evidence="7 9" id="KW-1133">Transmembrane helix</keyword>
<evidence type="ECO:0000259" key="10">
    <source>
        <dbReference type="PROSITE" id="PS50156"/>
    </source>
</evidence>
<keyword evidence="8 9" id="KW-0472">Membrane</keyword>
<dbReference type="Gene3D" id="3.30.2090.10">
    <property type="entry name" value="Multidrug efflux transporter AcrB TolC docking domain, DN and DC subdomains"/>
    <property type="match status" value="2"/>
</dbReference>
<feature type="domain" description="SSD" evidence="10">
    <location>
        <begin position="370"/>
        <end position="496"/>
    </location>
</feature>
<protein>
    <submittedName>
        <fullName evidence="11">Multidrug efflux RND transporter permease subunit</fullName>
    </submittedName>
</protein>
<keyword evidence="3" id="KW-0813">Transport</keyword>
<evidence type="ECO:0000313" key="11">
    <source>
        <dbReference type="EMBL" id="HJA84598.1"/>
    </source>
</evidence>
<reference evidence="11" key="2">
    <citation type="submission" date="2021-04" db="EMBL/GenBank/DDBJ databases">
        <authorList>
            <person name="Gilroy R."/>
        </authorList>
    </citation>
    <scope>NUCLEOTIDE SEQUENCE</scope>
    <source>
        <strain evidence="11">ChiHjej12B11-9795</strain>
    </source>
</reference>
<dbReference type="SUPFAM" id="SSF82714">
    <property type="entry name" value="Multidrug efflux transporter AcrB TolC docking domain, DN and DC subdomains"/>
    <property type="match status" value="2"/>
</dbReference>
<comment type="subcellular location">
    <subcellularLocation>
        <location evidence="1">Cell inner membrane</location>
        <topology evidence="1">Multi-pass membrane protein</topology>
    </subcellularLocation>
</comment>
<dbReference type="InterPro" id="IPR027463">
    <property type="entry name" value="AcrB_DN_DC_subdom"/>
</dbReference>
<dbReference type="FunFam" id="3.30.70.1430:FF:000001">
    <property type="entry name" value="Efflux pump membrane transporter"/>
    <property type="match status" value="1"/>
</dbReference>
<organism evidence="11 12">
    <name type="scientific">Candidatus Bacteroides avicola</name>
    <dbReference type="NCBI Taxonomy" id="2838468"/>
    <lineage>
        <taxon>Bacteria</taxon>
        <taxon>Pseudomonadati</taxon>
        <taxon>Bacteroidota</taxon>
        <taxon>Bacteroidia</taxon>
        <taxon>Bacteroidales</taxon>
        <taxon>Bacteroidaceae</taxon>
        <taxon>Bacteroides</taxon>
    </lineage>
</organism>
<evidence type="ECO:0000256" key="2">
    <source>
        <dbReference type="ARBA" id="ARBA00010942"/>
    </source>
</evidence>
<dbReference type="PROSITE" id="PS50156">
    <property type="entry name" value="SSD"/>
    <property type="match status" value="1"/>
</dbReference>
<evidence type="ECO:0000256" key="6">
    <source>
        <dbReference type="ARBA" id="ARBA00022692"/>
    </source>
</evidence>
<comment type="similarity">
    <text evidence="2">Belongs to the resistance-nodulation-cell division (RND) (TC 2.A.6) family.</text>
</comment>
<feature type="transmembrane region" description="Helical" evidence="9">
    <location>
        <begin position="921"/>
        <end position="943"/>
    </location>
</feature>
<dbReference type="Pfam" id="PF00873">
    <property type="entry name" value="ACR_tran"/>
    <property type="match status" value="1"/>
</dbReference>
<reference evidence="11" key="1">
    <citation type="journal article" date="2021" name="PeerJ">
        <title>Extensive microbial diversity within the chicken gut microbiome revealed by metagenomics and culture.</title>
        <authorList>
            <person name="Gilroy R."/>
            <person name="Ravi A."/>
            <person name="Getino M."/>
            <person name="Pursley I."/>
            <person name="Horton D.L."/>
            <person name="Alikhan N.F."/>
            <person name="Baker D."/>
            <person name="Gharbi K."/>
            <person name="Hall N."/>
            <person name="Watson M."/>
            <person name="Adriaenssens E.M."/>
            <person name="Foster-Nyarko E."/>
            <person name="Jarju S."/>
            <person name="Secka A."/>
            <person name="Antonio M."/>
            <person name="Oren A."/>
            <person name="Chaudhuri R.R."/>
            <person name="La Ragione R."/>
            <person name="Hildebrand F."/>
            <person name="Pallen M.J."/>
        </authorList>
    </citation>
    <scope>NUCLEOTIDE SEQUENCE</scope>
    <source>
        <strain evidence="11">ChiHjej12B11-9795</strain>
    </source>
</reference>
<feature type="transmembrane region" description="Helical" evidence="9">
    <location>
        <begin position="869"/>
        <end position="887"/>
    </location>
</feature>
<dbReference type="GO" id="GO:0005886">
    <property type="term" value="C:plasma membrane"/>
    <property type="evidence" value="ECO:0007669"/>
    <property type="project" value="UniProtKB-SubCell"/>
</dbReference>
<feature type="transmembrane region" description="Helical" evidence="9">
    <location>
        <begin position="997"/>
        <end position="1026"/>
    </location>
</feature>
<feature type="transmembrane region" description="Helical" evidence="9">
    <location>
        <begin position="964"/>
        <end position="985"/>
    </location>
</feature>
<dbReference type="NCBIfam" id="TIGR00915">
    <property type="entry name" value="2A0602"/>
    <property type="match status" value="1"/>
</dbReference>
<dbReference type="GO" id="GO:0015562">
    <property type="term" value="F:efflux transmembrane transporter activity"/>
    <property type="evidence" value="ECO:0007669"/>
    <property type="project" value="InterPro"/>
</dbReference>
<keyword evidence="5" id="KW-0997">Cell inner membrane</keyword>
<gene>
    <name evidence="11" type="ORF">H9950_00095</name>
</gene>
<evidence type="ECO:0000256" key="4">
    <source>
        <dbReference type="ARBA" id="ARBA00022475"/>
    </source>
</evidence>
<name>A0A9D2HUX2_9BACE</name>
<accession>A0A9D2HUX2</accession>
<feature type="transmembrane region" description="Helical" evidence="9">
    <location>
        <begin position="367"/>
        <end position="387"/>
    </location>
</feature>
<dbReference type="AlphaFoldDB" id="A0A9D2HUX2"/>
<feature type="transmembrane region" description="Helical" evidence="9">
    <location>
        <begin position="341"/>
        <end position="360"/>
    </location>
</feature>
<proteinExistence type="inferred from homology"/>
<evidence type="ECO:0000256" key="3">
    <source>
        <dbReference type="ARBA" id="ARBA00022448"/>
    </source>
</evidence>
<dbReference type="GO" id="GO:0009636">
    <property type="term" value="P:response to toxic substance"/>
    <property type="evidence" value="ECO:0007669"/>
    <property type="project" value="UniProtKB-ARBA"/>
</dbReference>
<dbReference type="InterPro" id="IPR001036">
    <property type="entry name" value="Acrflvin-R"/>
</dbReference>
<dbReference type="Gene3D" id="1.20.1640.10">
    <property type="entry name" value="Multidrug efflux transporter AcrB transmembrane domain"/>
    <property type="match status" value="2"/>
</dbReference>
<feature type="transmembrane region" description="Helical" evidence="9">
    <location>
        <begin position="12"/>
        <end position="33"/>
    </location>
</feature>
<feature type="transmembrane region" description="Helical" evidence="9">
    <location>
        <begin position="539"/>
        <end position="557"/>
    </location>
</feature>
<dbReference type="NCBIfam" id="NF000282">
    <property type="entry name" value="RND_permease_1"/>
    <property type="match status" value="1"/>
</dbReference>
<evidence type="ECO:0000256" key="5">
    <source>
        <dbReference type="ARBA" id="ARBA00022519"/>
    </source>
</evidence>
<keyword evidence="6 9" id="KW-0812">Transmembrane</keyword>
<dbReference type="Gene3D" id="3.30.70.1430">
    <property type="entry name" value="Multidrug efflux transporter AcrB pore domain"/>
    <property type="match status" value="2"/>
</dbReference>
<feature type="transmembrane region" description="Helical" evidence="9">
    <location>
        <begin position="393"/>
        <end position="414"/>
    </location>
</feature>
<sequence>MKVSFFIDRPVFSAVISILIVIVGLIGLTMLPIDQYPQITPPVVKISASYPGASALTVSQAVATPIEQELNGTPGMLYMESNSSNSGGFSATITFDISADPDLSAVEIQNRVKLAESRLPAEVVQNGIEIEKQASSQLMTICLTSNDPKFDEIYLSNFATLNVLDLLRRIPGVGRVSNIGSRYYAMQIWVDPARLANYGLTVQDVQNALKDQNRESAAGVLGQQPVTGLDFTIPITAQGRLSSAAQFEEIVLRANADGSMIRMRDIARVSLEAQSYNTESGINAGNAAILGIYLLPGANAMEVADNVKQAMEEISRTFPEGMKYEIPFDMTTYISESIHEVYKTLFEALFLVIVVVFLFLQSWRATLIPLVAVPISLIGTFGFMLIFGFSLNILTLLGLVLAIGLVVDDAIVVVENVERIMEEEHLSAYEATKKAMNGLTSALVATSMVLAAVFVPVSFLSGITGQLYRQFSVTIAISVLLSTVVALTLSPVMCSLILKPTDPNKPKNRVFRTINRWLDFGNSKYLKGIKSVIKHPKRVGIGFCMVLIAIFVLYRLIPTSFLPTEDQGYFTVELEMPEGTTLERTREVTNRAIHFLMEDPSVEYVQNVTGTSPRVGTSQARSQLTVILKEWKERDDTTIDEIMAHVSRELTEYPECKFYISTPPVIPGLGTSGGFEMQLEARGDATYENLVQAADTLMYYASQCKELSNLSSSLQAEIPQLYFDVDRDKVKMLGVPMADVFNTMKAYTGSVYVNDFNMFNRIYRVYLQADAPYREHRDNISLFFVKGSDGAMIPLTALGNTEYTTGPGSIKRFNMFNSAVIRGEAAQGYSSGQAMEVIEQIARTHLPDNIGVEWSGLSYQEKQAGGQTGTILALVFLFVFLFLAALYESWSIPVAVLLSLPVAALGAYIGISICGLENDTYFQIGLVTLMGLAAKNAILIVEFAKDEADAGQNVFKAALHAAHLRFRPILMTSLAFILGILPMVIAHGPGAASRQSIGTGLFFGMIMAVIVGIVLIPFFFVMIYNVQNKLQRKKVK</sequence>
<dbReference type="EMBL" id="DWZI01000001">
    <property type="protein sequence ID" value="HJA84598.1"/>
    <property type="molecule type" value="Genomic_DNA"/>
</dbReference>
<keyword evidence="4" id="KW-1003">Cell membrane</keyword>